<protein>
    <recommendedName>
        <fullName evidence="2">HTH psq-type domain-containing protein</fullName>
    </recommendedName>
</protein>
<dbReference type="EMBL" id="JAPWTK010000264">
    <property type="protein sequence ID" value="KAJ8944176.1"/>
    <property type="molecule type" value="Genomic_DNA"/>
</dbReference>
<dbReference type="InterPro" id="IPR007889">
    <property type="entry name" value="HTH_Psq"/>
</dbReference>
<proteinExistence type="predicted"/>
<keyword evidence="4" id="KW-1185">Reference proteome</keyword>
<evidence type="ECO:0000313" key="3">
    <source>
        <dbReference type="EMBL" id="KAJ8944176.1"/>
    </source>
</evidence>
<dbReference type="GO" id="GO:0003677">
    <property type="term" value="F:DNA binding"/>
    <property type="evidence" value="ECO:0007669"/>
    <property type="project" value="InterPro"/>
</dbReference>
<comment type="caution">
    <text evidence="3">The sequence shown here is derived from an EMBL/GenBank/DDBJ whole genome shotgun (WGS) entry which is preliminary data.</text>
</comment>
<dbReference type="AlphaFoldDB" id="A0AAV8Y071"/>
<accession>A0AAV8Y071</accession>
<evidence type="ECO:0000259" key="2">
    <source>
        <dbReference type="Pfam" id="PF05225"/>
    </source>
</evidence>
<name>A0AAV8Y071_9CUCU</name>
<dbReference type="InterPro" id="IPR009057">
    <property type="entry name" value="Homeodomain-like_sf"/>
</dbReference>
<feature type="domain" description="HTH psq-type" evidence="2">
    <location>
        <begin position="31"/>
        <end position="69"/>
    </location>
</feature>
<dbReference type="Proteomes" id="UP001162162">
    <property type="component" value="Unassembled WGS sequence"/>
</dbReference>
<reference evidence="3" key="1">
    <citation type="journal article" date="2023" name="Insect Mol. Biol.">
        <title>Genome sequencing provides insights into the evolution of gene families encoding plant cell wall-degrading enzymes in longhorned beetles.</title>
        <authorList>
            <person name="Shin N.R."/>
            <person name="Okamura Y."/>
            <person name="Kirsch R."/>
            <person name="Pauchet Y."/>
        </authorList>
    </citation>
    <scope>NUCLEOTIDE SEQUENCE</scope>
    <source>
        <strain evidence="3">AMC_N1</strain>
    </source>
</reference>
<comment type="subcellular location">
    <subcellularLocation>
        <location evidence="1">Nucleus</location>
    </subcellularLocation>
</comment>
<dbReference type="GO" id="GO:0005634">
    <property type="term" value="C:nucleus"/>
    <property type="evidence" value="ECO:0007669"/>
    <property type="project" value="UniProtKB-SubCell"/>
</dbReference>
<dbReference type="SUPFAM" id="SSF46689">
    <property type="entry name" value="Homeodomain-like"/>
    <property type="match status" value="1"/>
</dbReference>
<dbReference type="Gene3D" id="1.10.10.60">
    <property type="entry name" value="Homeodomain-like"/>
    <property type="match status" value="1"/>
</dbReference>
<dbReference type="Pfam" id="PF05225">
    <property type="entry name" value="HTH_psq"/>
    <property type="match status" value="1"/>
</dbReference>
<evidence type="ECO:0000256" key="1">
    <source>
        <dbReference type="ARBA" id="ARBA00004123"/>
    </source>
</evidence>
<sequence>MKPVFNYTTIKEGSKMPRKYIRKSNRASWMEEDLQIALEKVRNKSLNAKKASQIYRIPYRTLIRHLAANDSSKRILGKHPSLGIENEKKIIPYQKGSNEERAGEHWFLSFMECSPSLAIRKSEGLSLARAKV</sequence>
<organism evidence="3 4">
    <name type="scientific">Aromia moschata</name>
    <dbReference type="NCBI Taxonomy" id="1265417"/>
    <lineage>
        <taxon>Eukaryota</taxon>
        <taxon>Metazoa</taxon>
        <taxon>Ecdysozoa</taxon>
        <taxon>Arthropoda</taxon>
        <taxon>Hexapoda</taxon>
        <taxon>Insecta</taxon>
        <taxon>Pterygota</taxon>
        <taxon>Neoptera</taxon>
        <taxon>Endopterygota</taxon>
        <taxon>Coleoptera</taxon>
        <taxon>Polyphaga</taxon>
        <taxon>Cucujiformia</taxon>
        <taxon>Chrysomeloidea</taxon>
        <taxon>Cerambycidae</taxon>
        <taxon>Cerambycinae</taxon>
        <taxon>Callichromatini</taxon>
        <taxon>Aromia</taxon>
    </lineage>
</organism>
<gene>
    <name evidence="3" type="ORF">NQ318_016156</name>
</gene>
<evidence type="ECO:0000313" key="4">
    <source>
        <dbReference type="Proteomes" id="UP001162162"/>
    </source>
</evidence>